<proteinExistence type="predicted"/>
<evidence type="ECO:0000256" key="1">
    <source>
        <dbReference type="SAM" id="MobiDB-lite"/>
    </source>
</evidence>
<dbReference type="PANTHER" id="PTHR46370:SF1">
    <property type="entry name" value="GPALPP MOTIFS-CONTAINING PROTEIN 1"/>
    <property type="match status" value="1"/>
</dbReference>
<feature type="compositionally biased region" description="Polar residues" evidence="1">
    <location>
        <begin position="29"/>
        <end position="42"/>
    </location>
</feature>
<evidence type="ECO:0000313" key="3">
    <source>
        <dbReference type="EMBL" id="KAG9256009.1"/>
    </source>
</evidence>
<dbReference type="InterPro" id="IPR022226">
    <property type="entry name" value="DUF3752"/>
</dbReference>
<dbReference type="InterPro" id="IPR046331">
    <property type="entry name" value="GPAM1-like"/>
</dbReference>
<feature type="compositionally biased region" description="Basic and acidic residues" evidence="1">
    <location>
        <begin position="233"/>
        <end position="252"/>
    </location>
</feature>
<evidence type="ECO:0000259" key="2">
    <source>
        <dbReference type="Pfam" id="PF12572"/>
    </source>
</evidence>
<dbReference type="PANTHER" id="PTHR46370">
    <property type="entry name" value="GPALPP MOTIFS-CONTAINING PROTEIN 1"/>
    <property type="match status" value="1"/>
</dbReference>
<protein>
    <recommendedName>
        <fullName evidence="2">DUF3752 domain-containing protein</fullName>
    </recommendedName>
</protein>
<sequence>MSSIGPQLPPSPQKRKHTPDPDDSSPSSKAQRTTGPVANPNTDEIDLEDGSDDDYGPAPPAPAPEAAPSIGPTLPPASTSPTAQPPTQDDSSDSDSEDDYGPALPSASGAPIIGPSMPPAPSTDEEAAPQRDDWMLAPPPSGGPFTERDTTKIRARKFTSGKSAGAKSGGGNGEVNSMWTETPEQKLARLQDAVLGRSSGAAQQEGGTGGDANVRKKEQEERNRRIAANIEGSRGRSLVEEHTKQRKDSGKADEDDDDPSKRGFDREKDMALGGRLGSTQRKELLSKSANFGGRFSKGSFL</sequence>
<evidence type="ECO:0000313" key="4">
    <source>
        <dbReference type="Proteomes" id="UP000887229"/>
    </source>
</evidence>
<feature type="domain" description="DUF3752" evidence="2">
    <location>
        <begin position="139"/>
        <end position="296"/>
    </location>
</feature>
<dbReference type="GeneID" id="70291375"/>
<feature type="region of interest" description="Disordered" evidence="1">
    <location>
        <begin position="1"/>
        <end position="281"/>
    </location>
</feature>
<keyword evidence="4" id="KW-1185">Reference proteome</keyword>
<accession>A0A9P7ZPP4</accession>
<name>A0A9P7ZPP4_9HYPO</name>
<dbReference type="Proteomes" id="UP000887229">
    <property type="component" value="Unassembled WGS sequence"/>
</dbReference>
<gene>
    <name evidence="3" type="ORF">F5Z01DRAFT_533028</name>
</gene>
<dbReference type="Pfam" id="PF12572">
    <property type="entry name" value="DUF3752"/>
    <property type="match status" value="1"/>
</dbReference>
<feature type="compositionally biased region" description="Acidic residues" evidence="1">
    <location>
        <begin position="43"/>
        <end position="55"/>
    </location>
</feature>
<dbReference type="RefSeq" id="XP_046119933.1">
    <property type="nucleotide sequence ID" value="XM_046260472.1"/>
</dbReference>
<feature type="compositionally biased region" description="Low complexity" evidence="1">
    <location>
        <begin position="76"/>
        <end position="89"/>
    </location>
</feature>
<organism evidence="3 4">
    <name type="scientific">Emericellopsis atlantica</name>
    <dbReference type="NCBI Taxonomy" id="2614577"/>
    <lineage>
        <taxon>Eukaryota</taxon>
        <taxon>Fungi</taxon>
        <taxon>Dikarya</taxon>
        <taxon>Ascomycota</taxon>
        <taxon>Pezizomycotina</taxon>
        <taxon>Sordariomycetes</taxon>
        <taxon>Hypocreomycetidae</taxon>
        <taxon>Hypocreales</taxon>
        <taxon>Bionectriaceae</taxon>
        <taxon>Emericellopsis</taxon>
    </lineage>
</organism>
<feature type="compositionally biased region" description="Basic and acidic residues" evidence="1">
    <location>
        <begin position="213"/>
        <end position="224"/>
    </location>
</feature>
<dbReference type="EMBL" id="MU251249">
    <property type="protein sequence ID" value="KAG9256009.1"/>
    <property type="molecule type" value="Genomic_DNA"/>
</dbReference>
<comment type="caution">
    <text evidence="3">The sequence shown here is derived from an EMBL/GenBank/DDBJ whole genome shotgun (WGS) entry which is preliminary data.</text>
</comment>
<feature type="compositionally biased region" description="Basic and acidic residues" evidence="1">
    <location>
        <begin position="259"/>
        <end position="270"/>
    </location>
</feature>
<dbReference type="OrthoDB" id="73491at2759"/>
<reference evidence="3" key="1">
    <citation type="journal article" date="2021" name="IMA Fungus">
        <title>Genomic characterization of three marine fungi, including Emericellopsis atlantica sp. nov. with signatures of a generalist lifestyle and marine biomass degradation.</title>
        <authorList>
            <person name="Hagestad O.C."/>
            <person name="Hou L."/>
            <person name="Andersen J.H."/>
            <person name="Hansen E.H."/>
            <person name="Altermark B."/>
            <person name="Li C."/>
            <person name="Kuhnert E."/>
            <person name="Cox R.J."/>
            <person name="Crous P.W."/>
            <person name="Spatafora J.W."/>
            <person name="Lail K."/>
            <person name="Amirebrahimi M."/>
            <person name="Lipzen A."/>
            <person name="Pangilinan J."/>
            <person name="Andreopoulos W."/>
            <person name="Hayes R.D."/>
            <person name="Ng V."/>
            <person name="Grigoriev I.V."/>
            <person name="Jackson S.A."/>
            <person name="Sutton T.D.S."/>
            <person name="Dobson A.D.W."/>
            <person name="Rama T."/>
        </authorList>
    </citation>
    <scope>NUCLEOTIDE SEQUENCE</scope>
    <source>
        <strain evidence="3">TS7</strain>
    </source>
</reference>
<dbReference type="AlphaFoldDB" id="A0A9P7ZPP4"/>
<feature type="compositionally biased region" description="Acidic residues" evidence="1">
    <location>
        <begin position="90"/>
        <end position="100"/>
    </location>
</feature>